<reference evidence="2 3" key="1">
    <citation type="submission" date="2023-11" db="EMBL/GenBank/DDBJ databases">
        <title>Draft genome sequence and annotation of the polyextremotolerant black yeast-like fungus Aureobasidium pullulans NRRL 62042.</title>
        <authorList>
            <person name="Dielentheis-Frenken M.R.E."/>
            <person name="Wibberg D."/>
            <person name="Blank L.M."/>
            <person name="Tiso T."/>
        </authorList>
    </citation>
    <scope>NUCLEOTIDE SEQUENCE [LARGE SCALE GENOMIC DNA]</scope>
    <source>
        <strain evidence="2 3">NRRL 62042</strain>
    </source>
</reference>
<dbReference type="Pfam" id="PF00651">
    <property type="entry name" value="BTB"/>
    <property type="match status" value="1"/>
</dbReference>
<comment type="caution">
    <text evidence="2">The sequence shown here is derived from an EMBL/GenBank/DDBJ whole genome shotgun (WGS) entry which is preliminary data.</text>
</comment>
<dbReference type="InterPro" id="IPR000210">
    <property type="entry name" value="BTB/POZ_dom"/>
</dbReference>
<evidence type="ECO:0000313" key="3">
    <source>
        <dbReference type="Proteomes" id="UP001341245"/>
    </source>
</evidence>
<proteinExistence type="predicted"/>
<dbReference type="InterPro" id="IPR051481">
    <property type="entry name" value="BTB-POZ/Galectin-3-binding"/>
</dbReference>
<dbReference type="Proteomes" id="UP001341245">
    <property type="component" value="Unassembled WGS sequence"/>
</dbReference>
<accession>A0ABR0TF05</accession>
<feature type="domain" description="BTB" evidence="1">
    <location>
        <begin position="19"/>
        <end position="82"/>
    </location>
</feature>
<dbReference type="PANTHER" id="PTHR24410">
    <property type="entry name" value="HL07962P-RELATED"/>
    <property type="match status" value="1"/>
</dbReference>
<sequence length="426" mass="48414">MELLTLFNLQRFYMSRKYSDVTVISGDLRLPAHRIILAQHSVYFKRAFLGRFSVASSSVIDLGEDDEPDMIRAMIRFMYGGRAIPYYRLCDDNVIEAMVEMFILADKYDVEGLRAAVCNDFTRKVDLAFSDLVKNISQQNYFITSVVPKMCGPSALPLADKLLQQSIFKLCKMHWASLLLNVDFCALYMTGQLFDSDHTSEFQQYLNSILDESGRPDLNRRAYINLSSTIPEPRNEQCFEAFSDIKVTFGDGQTFSTHKILLAIHSIDFDEMLQDPLVDDCLDLGRGDDPTLIEAMLHEVFDPDNKFEPHDWTTFSADMCALTKKYYLQDAEFHHRHRFLSITNEQKQEPSYPLAIALVCGPGSSKYADTVLPDQAFKSCLEDAKTLVKDNKPFFKMLKAGELFNAKFAGRFAAELAGHITGETEG</sequence>
<dbReference type="Gene3D" id="3.30.710.10">
    <property type="entry name" value="Potassium Channel Kv1.1, Chain A"/>
    <property type="match status" value="1"/>
</dbReference>
<gene>
    <name evidence="2" type="ORF">QM012_000863</name>
</gene>
<evidence type="ECO:0000313" key="2">
    <source>
        <dbReference type="EMBL" id="KAK6003018.1"/>
    </source>
</evidence>
<dbReference type="SMART" id="SM00225">
    <property type="entry name" value="BTB"/>
    <property type="match status" value="1"/>
</dbReference>
<dbReference type="SUPFAM" id="SSF54695">
    <property type="entry name" value="POZ domain"/>
    <property type="match status" value="1"/>
</dbReference>
<evidence type="ECO:0000259" key="1">
    <source>
        <dbReference type="PROSITE" id="PS50097"/>
    </source>
</evidence>
<keyword evidence="3" id="KW-1185">Reference proteome</keyword>
<dbReference type="InterPro" id="IPR011333">
    <property type="entry name" value="SKP1/BTB/POZ_sf"/>
</dbReference>
<dbReference type="EMBL" id="JASGXD010000010">
    <property type="protein sequence ID" value="KAK6003018.1"/>
    <property type="molecule type" value="Genomic_DNA"/>
</dbReference>
<protein>
    <recommendedName>
        <fullName evidence="1">BTB domain-containing protein</fullName>
    </recommendedName>
</protein>
<organism evidence="2 3">
    <name type="scientific">Aureobasidium pullulans</name>
    <name type="common">Black yeast</name>
    <name type="synonym">Pullularia pullulans</name>
    <dbReference type="NCBI Taxonomy" id="5580"/>
    <lineage>
        <taxon>Eukaryota</taxon>
        <taxon>Fungi</taxon>
        <taxon>Dikarya</taxon>
        <taxon>Ascomycota</taxon>
        <taxon>Pezizomycotina</taxon>
        <taxon>Dothideomycetes</taxon>
        <taxon>Dothideomycetidae</taxon>
        <taxon>Dothideales</taxon>
        <taxon>Saccotheciaceae</taxon>
        <taxon>Aureobasidium</taxon>
    </lineage>
</organism>
<dbReference type="PANTHER" id="PTHR24410:SF23">
    <property type="entry name" value="BTB DOMAIN-CONTAINING PROTEIN-RELATED"/>
    <property type="match status" value="1"/>
</dbReference>
<name>A0ABR0TF05_AURPU</name>
<dbReference type="CDD" id="cd18186">
    <property type="entry name" value="BTB_POZ_ZBTB_KLHL-like"/>
    <property type="match status" value="1"/>
</dbReference>
<dbReference type="PROSITE" id="PS50097">
    <property type="entry name" value="BTB"/>
    <property type="match status" value="2"/>
</dbReference>
<feature type="domain" description="BTB" evidence="1">
    <location>
        <begin position="243"/>
        <end position="309"/>
    </location>
</feature>